<gene>
    <name evidence="2" type="ORF">PCC6912_46340</name>
</gene>
<dbReference type="Proteomes" id="UP000268857">
    <property type="component" value="Unassembled WGS sequence"/>
</dbReference>
<organism evidence="2 3">
    <name type="scientific">Chlorogloeopsis fritschii PCC 6912</name>
    <dbReference type="NCBI Taxonomy" id="211165"/>
    <lineage>
        <taxon>Bacteria</taxon>
        <taxon>Bacillati</taxon>
        <taxon>Cyanobacteriota</taxon>
        <taxon>Cyanophyceae</taxon>
        <taxon>Nostocales</taxon>
        <taxon>Chlorogloeopsidaceae</taxon>
        <taxon>Chlorogloeopsis</taxon>
    </lineage>
</organism>
<sequence>MPSQKYFLVFLTTAVLVTLTGKSSFAFSITPDQTQPIKDSDRTYKYEEYYDFRQGVTRLDAWPDFSPGKPFPPDPRRELNKGQVVEIRPGGTDGLLYLLNQRFGNFWEFVPKGNLAGSFNIQNYYACNADFPCIDGRYGPQGVGAYFKLNYIPDVERGDPTGSTVHWIQRILLNFDIENGQVINDQIPNDKIDIVPNAGSPYYDESYPISGSNPTLFFDLPYVAGSFTRKNHYFYAETYLVNEVPGGTKDPQTGVVKRKVEIYSGVRWGWENIYTPKKTFVDSLYSSGETDTFQLTKLTPGAKFHAEINNDISGNICNPNTYLEARHNSETLRSDNDSSSVGDGFASALTGNVSSDGTINLTVGAYGGGGNHIRGKDGGKYELAVQVFEDENDFPYVIGANSGGGGVSRERPGGTQHNPILPNARDGNWQVFRNVPGCRWYDPHTTYGFEFQALDDTLFTEILDFPIGDDNRFTVSVGDTIVGEFSPGESLDFVSLFGHGISNFKITDIDSLFGSTQETAFPIQLAFNDRIGSFKMRPISKESSPQSVPEYSSVFGLLAVGAWSIVKALKIRSNKQQ</sequence>
<keyword evidence="3" id="KW-1185">Reference proteome</keyword>
<feature type="chain" id="PRO_5018638479" evidence="1">
    <location>
        <begin position="27"/>
        <end position="577"/>
    </location>
</feature>
<feature type="signal peptide" evidence="1">
    <location>
        <begin position="1"/>
        <end position="26"/>
    </location>
</feature>
<reference evidence="2 3" key="1">
    <citation type="journal article" date="2019" name="Genome Biol. Evol.">
        <title>Day and night: Metabolic profiles and evolutionary relationships of six axenic non-marine cyanobacteria.</title>
        <authorList>
            <person name="Will S.E."/>
            <person name="Henke P."/>
            <person name="Boedeker C."/>
            <person name="Huang S."/>
            <person name="Brinkmann H."/>
            <person name="Rohde M."/>
            <person name="Jarek M."/>
            <person name="Friedl T."/>
            <person name="Seufert S."/>
            <person name="Schumacher M."/>
            <person name="Overmann J."/>
            <person name="Neumann-Schaal M."/>
            <person name="Petersen J."/>
        </authorList>
    </citation>
    <scope>NUCLEOTIDE SEQUENCE [LARGE SCALE GENOMIC DNA]</scope>
    <source>
        <strain evidence="2 3">PCC 6912</strain>
    </source>
</reference>
<comment type="caution">
    <text evidence="2">The sequence shown here is derived from an EMBL/GenBank/DDBJ whole genome shotgun (WGS) entry which is preliminary data.</text>
</comment>
<protein>
    <submittedName>
        <fullName evidence="2">Uncharacterized protein</fullName>
    </submittedName>
</protein>
<name>A0A3S1ACF8_CHLFR</name>
<dbReference type="AlphaFoldDB" id="A0A3S1ACF8"/>
<accession>A0A3S1ACF8</accession>
<keyword evidence="1" id="KW-0732">Signal</keyword>
<dbReference type="OrthoDB" id="514928at2"/>
<dbReference type="EMBL" id="RSCJ01000023">
    <property type="protein sequence ID" value="RUR75737.1"/>
    <property type="molecule type" value="Genomic_DNA"/>
</dbReference>
<evidence type="ECO:0000313" key="3">
    <source>
        <dbReference type="Proteomes" id="UP000268857"/>
    </source>
</evidence>
<evidence type="ECO:0000313" key="2">
    <source>
        <dbReference type="EMBL" id="RUR75737.1"/>
    </source>
</evidence>
<dbReference type="RefSeq" id="WP_127011378.1">
    <property type="nucleotide sequence ID" value="NZ_RSCJ01000023.1"/>
</dbReference>
<evidence type="ECO:0000256" key="1">
    <source>
        <dbReference type="SAM" id="SignalP"/>
    </source>
</evidence>
<proteinExistence type="predicted"/>